<keyword evidence="4" id="KW-0949">S-adenosyl-L-methionine</keyword>
<keyword evidence="7" id="KW-1185">Reference proteome</keyword>
<keyword evidence="2 6" id="KW-0489">Methyltransferase</keyword>
<accession>A0A5Q2RLG3</accession>
<name>A0A5Q2RLG3_9ACTN</name>
<proteinExistence type="inferred from homology"/>
<dbReference type="Proteomes" id="UP000334019">
    <property type="component" value="Chromosome"/>
</dbReference>
<dbReference type="GO" id="GO:0003677">
    <property type="term" value="F:DNA binding"/>
    <property type="evidence" value="ECO:0007669"/>
    <property type="project" value="InterPro"/>
</dbReference>
<keyword evidence="3 6" id="KW-0808">Transferase</keyword>
<reference evidence="6 7" key="1">
    <citation type="submission" date="2019-11" db="EMBL/GenBank/DDBJ databases">
        <authorList>
            <person name="He Y."/>
        </authorList>
    </citation>
    <scope>NUCLEOTIDE SEQUENCE [LARGE SCALE GENOMIC DNA]</scope>
    <source>
        <strain evidence="6 7">SCSIO 58843</strain>
    </source>
</reference>
<dbReference type="SMR" id="A0A5Q2RLG3"/>
<dbReference type="InterPro" id="IPR029063">
    <property type="entry name" value="SAM-dependent_MTases_sf"/>
</dbReference>
<dbReference type="RefSeq" id="WP_153760787.1">
    <property type="nucleotide sequence ID" value="NZ_CP045851.1"/>
</dbReference>
<dbReference type="PROSITE" id="PS00092">
    <property type="entry name" value="N6_MTASE"/>
    <property type="match status" value="1"/>
</dbReference>
<dbReference type="REBASE" id="364856">
    <property type="entry name" value="M.Iba58843ORF17145P"/>
</dbReference>
<evidence type="ECO:0000313" key="7">
    <source>
        <dbReference type="Proteomes" id="UP000334019"/>
    </source>
</evidence>
<evidence type="ECO:0000256" key="2">
    <source>
        <dbReference type="ARBA" id="ARBA00022603"/>
    </source>
</evidence>
<dbReference type="Gene3D" id="3.40.50.150">
    <property type="entry name" value="Vaccinia Virus protein VP39"/>
    <property type="match status" value="1"/>
</dbReference>
<dbReference type="PRINTS" id="PR00506">
    <property type="entry name" value="D21N6MTFRASE"/>
</dbReference>
<organism evidence="6 7">
    <name type="scientific">Actinomarinicola tropica</name>
    <dbReference type="NCBI Taxonomy" id="2789776"/>
    <lineage>
        <taxon>Bacteria</taxon>
        <taxon>Bacillati</taxon>
        <taxon>Actinomycetota</taxon>
        <taxon>Acidimicrobiia</taxon>
        <taxon>Acidimicrobiales</taxon>
        <taxon>Iamiaceae</taxon>
        <taxon>Actinomarinicola</taxon>
    </lineage>
</organism>
<feature type="domain" description="DNA methylase N-4/N-6" evidence="5">
    <location>
        <begin position="83"/>
        <end position="374"/>
    </location>
</feature>
<protein>
    <submittedName>
        <fullName evidence="6">Site-specific DNA-methyltransferase</fullName>
    </submittedName>
</protein>
<dbReference type="GO" id="GO:0008170">
    <property type="term" value="F:N-methyltransferase activity"/>
    <property type="evidence" value="ECO:0007669"/>
    <property type="project" value="InterPro"/>
</dbReference>
<evidence type="ECO:0000256" key="4">
    <source>
        <dbReference type="ARBA" id="ARBA00022691"/>
    </source>
</evidence>
<dbReference type="Pfam" id="PF01555">
    <property type="entry name" value="N6_N4_Mtase"/>
    <property type="match status" value="1"/>
</dbReference>
<sequence>MAQKSDLELRWTNKDLELHAVGDRAYEWLSRSDERAAAPVSLREITTLGHEDDRPSGTIVVGDALHALRALTRVPEGHGAGGVRLVYIDPPYNTGQAFAQYADSLTHSAWLSMLRDRLVALKPLLSPLGSVWLHLDDAEQHRARCVLDEVFGPDAFVATIIWQKRTTRESRSAFSSNHDYIHVYAPAGPQKWKHSRNLLPKDPAELRNRDNDPRGPWADAPFTAPGFRANQHYAIVNPAGEVLQPPRGRSWYATQPVYERLRSENRIWFPRNGAGLPRLKLFPDQLKGLVPFSLWGPDEGGTNDDAKRHLMALFPDVEAFATPKPEQLLERIIHIGSDPGDLVVDFFGGSGTTAAVAHKMGRRWIAVERSLETVANFMIPRLTRVTRGEDSGGVTETVGWRGGGAFTVSEVAPTAGEERPLDWDEVLRASELQSSDQRVSGGNRANSRVTVAPTLFDIENASESHVA</sequence>
<gene>
    <name evidence="6" type="ORF">GH723_17145</name>
</gene>
<dbReference type="AlphaFoldDB" id="A0A5Q2RLG3"/>
<comment type="similarity">
    <text evidence="1">Belongs to the N(4)/N(6)-methyltransferase family.</text>
</comment>
<dbReference type="SUPFAM" id="SSF53335">
    <property type="entry name" value="S-adenosyl-L-methionine-dependent methyltransferases"/>
    <property type="match status" value="1"/>
</dbReference>
<evidence type="ECO:0000313" key="6">
    <source>
        <dbReference type="EMBL" id="QGG96683.1"/>
    </source>
</evidence>
<evidence type="ECO:0000256" key="1">
    <source>
        <dbReference type="ARBA" id="ARBA00006594"/>
    </source>
</evidence>
<dbReference type="InterPro" id="IPR002295">
    <property type="entry name" value="N4/N6-MTase_EcoPI_Mod-like"/>
</dbReference>
<dbReference type="InterPro" id="IPR002052">
    <property type="entry name" value="DNA_methylase_N6_adenine_CS"/>
</dbReference>
<dbReference type="GO" id="GO:0032259">
    <property type="term" value="P:methylation"/>
    <property type="evidence" value="ECO:0007669"/>
    <property type="project" value="UniProtKB-KW"/>
</dbReference>
<evidence type="ECO:0000256" key="3">
    <source>
        <dbReference type="ARBA" id="ARBA00022679"/>
    </source>
</evidence>
<evidence type="ECO:0000259" key="5">
    <source>
        <dbReference type="Pfam" id="PF01555"/>
    </source>
</evidence>
<dbReference type="InterPro" id="IPR002941">
    <property type="entry name" value="DNA_methylase_N4/N6"/>
</dbReference>
<dbReference type="EMBL" id="CP045851">
    <property type="protein sequence ID" value="QGG96683.1"/>
    <property type="molecule type" value="Genomic_DNA"/>
</dbReference>
<dbReference type="KEGG" id="atq:GH723_17145"/>